<name>A0A085A7S1_9ENTR</name>
<dbReference type="Proteomes" id="UP000028630">
    <property type="component" value="Unassembled WGS sequence"/>
</dbReference>
<comment type="caution">
    <text evidence="2">The sequence shown here is derived from an EMBL/GenBank/DDBJ whole genome shotgun (WGS) entry which is preliminary data.</text>
</comment>
<gene>
    <name evidence="2" type="ORF">GTGU_02787</name>
</gene>
<evidence type="ECO:0000313" key="2">
    <source>
        <dbReference type="EMBL" id="KFC06266.1"/>
    </source>
</evidence>
<keyword evidence="3" id="KW-1185">Reference proteome</keyword>
<feature type="chain" id="PRO_5001786187" evidence="1">
    <location>
        <begin position="22"/>
        <end position="154"/>
    </location>
</feature>
<evidence type="ECO:0000313" key="3">
    <source>
        <dbReference type="Proteomes" id="UP000028630"/>
    </source>
</evidence>
<evidence type="ECO:0000256" key="1">
    <source>
        <dbReference type="SAM" id="SignalP"/>
    </source>
</evidence>
<proteinExistence type="predicted"/>
<reference evidence="3" key="1">
    <citation type="submission" date="2014-05" db="EMBL/GenBank/DDBJ databases">
        <title>ATOL: Assembling a taxonomically balanced genome-scale reconstruction of the evolutionary history of the Enterobacteriaceae.</title>
        <authorList>
            <person name="Plunkett G. III"/>
            <person name="Neeno-Eckwall E.C."/>
            <person name="Glasner J.D."/>
            <person name="Perna N.T."/>
        </authorList>
    </citation>
    <scope>NUCLEOTIDE SEQUENCE [LARGE SCALE GENOMIC DNA]</scope>
    <source>
        <strain evidence="3">ATCC 49490</strain>
    </source>
</reference>
<accession>A0A085A7S1</accession>
<dbReference type="RefSeq" id="WP_038157973.1">
    <property type="nucleotide sequence ID" value="NZ_JMTB01000085.1"/>
</dbReference>
<protein>
    <submittedName>
        <fullName evidence="2">Uncharacterized protein</fullName>
    </submittedName>
</protein>
<feature type="signal peptide" evidence="1">
    <location>
        <begin position="1"/>
        <end position="21"/>
    </location>
</feature>
<dbReference type="OrthoDB" id="6458069at2"/>
<dbReference type="EMBL" id="JMTB01000085">
    <property type="protein sequence ID" value="KFC06266.1"/>
    <property type="molecule type" value="Genomic_DNA"/>
</dbReference>
<dbReference type="eggNOG" id="ENOG5030YNT">
    <property type="taxonomic scope" value="Bacteria"/>
</dbReference>
<dbReference type="AlphaFoldDB" id="A0A085A7S1"/>
<sequence length="154" mass="16266">MSFRTIVPLTLALCFSAQALAFGSHDTWTSGFAQGTAEYTIPGKGQSQLYLACDSSGSQAVTIIFTDANGHQVSMDSGQTLTMKIDNEEEANISESDSHVGEDNLMWAWNKLRTGKRVIVSGTGAKPAVFTLKGAAGVIPAFGDNGCVAKFDIP</sequence>
<keyword evidence="1" id="KW-0732">Signal</keyword>
<organism evidence="2 3">
    <name type="scientific">Trabulsiella guamensis ATCC 49490</name>
    <dbReference type="NCBI Taxonomy" id="1005994"/>
    <lineage>
        <taxon>Bacteria</taxon>
        <taxon>Pseudomonadati</taxon>
        <taxon>Pseudomonadota</taxon>
        <taxon>Gammaproteobacteria</taxon>
        <taxon>Enterobacterales</taxon>
        <taxon>Enterobacteriaceae</taxon>
        <taxon>Trabulsiella</taxon>
    </lineage>
</organism>